<evidence type="ECO:0000313" key="5">
    <source>
        <dbReference type="Proteomes" id="UP000199515"/>
    </source>
</evidence>
<dbReference type="STRING" id="589385.SAMN05421504_101652"/>
<evidence type="ECO:0000256" key="1">
    <source>
        <dbReference type="ARBA" id="ARBA00022962"/>
    </source>
</evidence>
<gene>
    <name evidence="2" type="primary">egtC</name>
    <name evidence="4" type="ORF">SAMN05421504_101652</name>
</gene>
<dbReference type="InterPro" id="IPR017932">
    <property type="entry name" value="GATase_2_dom"/>
</dbReference>
<comment type="catalytic activity">
    <reaction evidence="2">
        <text>gamma-L-glutamyl-hercynylcysteine S-oxide + H2O = S-(hercyn-2-yl)-L-cysteine S-oxide + L-glutamate</text>
        <dbReference type="Rhea" id="RHEA:42684"/>
        <dbReference type="ChEBI" id="CHEBI:15377"/>
        <dbReference type="ChEBI" id="CHEBI:29985"/>
        <dbReference type="ChEBI" id="CHEBI:82703"/>
        <dbReference type="ChEBI" id="CHEBI:82706"/>
        <dbReference type="EC" id="3.5.1.118"/>
    </reaction>
</comment>
<dbReference type="InterPro" id="IPR029055">
    <property type="entry name" value="Ntn_hydrolases_N"/>
</dbReference>
<reference evidence="4 5" key="1">
    <citation type="submission" date="2016-10" db="EMBL/GenBank/DDBJ databases">
        <authorList>
            <person name="de Groot N.N."/>
        </authorList>
    </citation>
    <scope>NUCLEOTIDE SEQUENCE [LARGE SCALE GENOMIC DNA]</scope>
    <source>
        <strain evidence="4 5">CPCC 202699</strain>
    </source>
</reference>
<dbReference type="InterPro" id="IPR052373">
    <property type="entry name" value="Gamma-glu_amide_hydrolase"/>
</dbReference>
<sequence length="255" mass="27091">MCRHLGYLGPPCAPGETIFTAPHSLLRQSYAPADMRGGGTVNADGFGLGWYGASGETLRYRRVSPLWADESLPPLAGSLRTGAFVAAVRNGTTGMPVTEAACSPFTDGRWLFSHNGLVTGWPGSMAPLAEKLPVTDLFTVEAPTDSALLWTLLRERLRDGADPLEAVTGLVLAVEAAAPGSRLNFLLTDGEQLIATAWTHSLSLLRQGDAVYVASEPFDGNPGWTPVPEGHAVRADRATAKMIQIGQEPDRSARP</sequence>
<organism evidence="4 5">
    <name type="scientific">Amycolatopsis xylanica</name>
    <dbReference type="NCBI Taxonomy" id="589385"/>
    <lineage>
        <taxon>Bacteria</taxon>
        <taxon>Bacillati</taxon>
        <taxon>Actinomycetota</taxon>
        <taxon>Actinomycetes</taxon>
        <taxon>Pseudonocardiales</taxon>
        <taxon>Pseudonocardiaceae</taxon>
        <taxon>Amycolatopsis</taxon>
    </lineage>
</organism>
<accession>A0A1H2TSQ6</accession>
<dbReference type="Gene3D" id="3.60.20.10">
    <property type="entry name" value="Glutamine Phosphoribosylpyrophosphate, subunit 1, domain 1"/>
    <property type="match status" value="1"/>
</dbReference>
<keyword evidence="1 2" id="KW-0315">Glutamine amidotransferase</keyword>
<evidence type="ECO:0000313" key="4">
    <source>
        <dbReference type="EMBL" id="SDW46319.1"/>
    </source>
</evidence>
<dbReference type="GO" id="GO:0016811">
    <property type="term" value="F:hydrolase activity, acting on carbon-nitrogen (but not peptide) bonds, in linear amides"/>
    <property type="evidence" value="ECO:0007669"/>
    <property type="project" value="UniProtKB-UniRule"/>
</dbReference>
<dbReference type="OrthoDB" id="9804310at2"/>
<dbReference type="PROSITE" id="PS51278">
    <property type="entry name" value="GATASE_TYPE_2"/>
    <property type="match status" value="1"/>
</dbReference>
<evidence type="ECO:0000256" key="2">
    <source>
        <dbReference type="HAMAP-Rule" id="MF_02036"/>
    </source>
</evidence>
<keyword evidence="4" id="KW-0808">Transferase</keyword>
<feature type="domain" description="Glutamine amidotransferase type-2" evidence="3">
    <location>
        <begin position="2"/>
        <end position="255"/>
    </location>
</feature>
<name>A0A1H2TSQ6_9PSEU</name>
<dbReference type="InterPro" id="IPR017808">
    <property type="entry name" value="EgtC"/>
</dbReference>
<dbReference type="EC" id="3.5.1.118" evidence="2"/>
<proteinExistence type="inferred from homology"/>
<comment type="function">
    <text evidence="2">Catalyzes the hydrolysis of the gamma-glutamyl amide bond of hercynyl-gamma-L-glutamyl-L-cysteine sulfoxide to produce hercynylcysteine sulfoxide, a step in the biosynthesis pathway of ergothioneine.</text>
</comment>
<dbReference type="SUPFAM" id="SSF56235">
    <property type="entry name" value="N-terminal nucleophile aminohydrolases (Ntn hydrolases)"/>
    <property type="match status" value="1"/>
</dbReference>
<dbReference type="EMBL" id="FNON01000001">
    <property type="protein sequence ID" value="SDW46319.1"/>
    <property type="molecule type" value="Genomic_DNA"/>
</dbReference>
<dbReference type="HAMAP" id="MF_02036">
    <property type="entry name" value="EgtC"/>
    <property type="match status" value="1"/>
</dbReference>
<dbReference type="UniPathway" id="UPA01014"/>
<keyword evidence="2" id="KW-0378">Hydrolase</keyword>
<dbReference type="GO" id="GO:0016740">
    <property type="term" value="F:transferase activity"/>
    <property type="evidence" value="ECO:0007669"/>
    <property type="project" value="UniProtKB-KW"/>
</dbReference>
<comment type="pathway">
    <text evidence="2">Amino-acid biosynthesis; ergothioneine biosynthesis.</text>
</comment>
<protein>
    <recommendedName>
        <fullName evidence="2">Gamma-glutamyl-hercynylcysteine sulfoxide hydrolase</fullName>
        <ecNumber evidence="2">3.5.1.118</ecNumber>
    </recommendedName>
    <alternativeName>
        <fullName evidence="2">Gamma-glutamyl hercynylcysteine S-oxide hydrolase</fullName>
    </alternativeName>
</protein>
<dbReference type="RefSeq" id="WP_091286361.1">
    <property type="nucleotide sequence ID" value="NZ_FNON01000001.1"/>
</dbReference>
<evidence type="ECO:0000259" key="3">
    <source>
        <dbReference type="PROSITE" id="PS51278"/>
    </source>
</evidence>
<dbReference type="PANTHER" id="PTHR43187:SF2">
    <property type="entry name" value="GAMMA-GLUTAMYL-HERCYNYLCYSTEINE SULFOXIDE HYDROLASE"/>
    <property type="match status" value="1"/>
</dbReference>
<dbReference type="Pfam" id="PF13230">
    <property type="entry name" value="GATase_4"/>
    <property type="match status" value="1"/>
</dbReference>
<dbReference type="NCBIfam" id="TIGR03442">
    <property type="entry name" value="ergothioneine biosynthesis protein EgtC"/>
    <property type="match status" value="1"/>
</dbReference>
<dbReference type="InterPro" id="IPR026869">
    <property type="entry name" value="EgtC-like"/>
</dbReference>
<dbReference type="PANTHER" id="PTHR43187">
    <property type="entry name" value="GLUTAMINE AMIDOTRANSFERASE DUG3-RELATED"/>
    <property type="match status" value="1"/>
</dbReference>
<dbReference type="CDD" id="cd01908">
    <property type="entry name" value="YafJ"/>
    <property type="match status" value="1"/>
</dbReference>
<dbReference type="InterPro" id="IPR032889">
    <property type="entry name" value="EgtC_Actinobacteria"/>
</dbReference>
<dbReference type="AlphaFoldDB" id="A0A1H2TSQ6"/>
<dbReference type="GO" id="GO:0052699">
    <property type="term" value="P:ergothioneine biosynthetic process"/>
    <property type="evidence" value="ECO:0007669"/>
    <property type="project" value="UniProtKB-UniRule"/>
</dbReference>
<dbReference type="Proteomes" id="UP000199515">
    <property type="component" value="Unassembled WGS sequence"/>
</dbReference>
<keyword evidence="5" id="KW-1185">Reference proteome</keyword>